<evidence type="ECO:0000256" key="2">
    <source>
        <dbReference type="ARBA" id="ARBA00022603"/>
    </source>
</evidence>
<dbReference type="InterPro" id="IPR050723">
    <property type="entry name" value="CFA/CMAS"/>
</dbReference>
<dbReference type="InterPro" id="IPR029063">
    <property type="entry name" value="SAM-dependent_MTases_sf"/>
</dbReference>
<name>A0ABT0UF36_9BACT</name>
<dbReference type="RefSeq" id="WP_250933377.1">
    <property type="nucleotide sequence ID" value="NZ_JAMQBK010000118.1"/>
</dbReference>
<keyword evidence="2 6" id="KW-0489">Methyltransferase</keyword>
<dbReference type="Pfam" id="PF02353">
    <property type="entry name" value="CMAS"/>
    <property type="match status" value="1"/>
</dbReference>
<keyword evidence="4" id="KW-0949">S-adenosyl-L-methionine</keyword>
<dbReference type="PIRSF" id="PIRSF003085">
    <property type="entry name" value="CMAS"/>
    <property type="match status" value="1"/>
</dbReference>
<dbReference type="CDD" id="cd02440">
    <property type="entry name" value="AdoMet_MTases"/>
    <property type="match status" value="1"/>
</dbReference>
<sequence>MSSHFSYLSFARDAMVYGPSYGLINQLTRISTPLDPEAVWDATNRVYHPTIEWFRKNYPPAFMRKLLMWRKMRQAHAKGITQHYDVSNDFYKIMLDKKYMFYSCADFLREEDTLEDAQTNKANAILDLLQPKAGERILELGSGWGAMLRVIRDRTGDSENLYGYTLSNEQYEHNQATDGFNVELNDFITCEYPTEKFDAIYSIGAWEHVRPHEIDPLLKKLHRALVPGGRMVKHFFCLPTDHPPVSTLTAQLCFPGSQLASHHFHVQAFERAGFRIVRQTVSDYRPTIKAWFDNLVTNQDAAIEAGGIYHYNRYLTFCAMWYRFFQDGEANLFRFQLVKR</sequence>
<dbReference type="InterPro" id="IPR003333">
    <property type="entry name" value="CMAS"/>
</dbReference>
<evidence type="ECO:0000256" key="1">
    <source>
        <dbReference type="ARBA" id="ARBA00010815"/>
    </source>
</evidence>
<gene>
    <name evidence="6" type="ORF">NB063_30605</name>
</gene>
<accession>A0ABT0UF36</accession>
<dbReference type="EMBL" id="JAMQBK010000118">
    <property type="protein sequence ID" value="MCM2374995.1"/>
    <property type="molecule type" value="Genomic_DNA"/>
</dbReference>
<evidence type="ECO:0000313" key="7">
    <source>
        <dbReference type="Proteomes" id="UP001202961"/>
    </source>
</evidence>
<dbReference type="Proteomes" id="UP001202961">
    <property type="component" value="Unassembled WGS sequence"/>
</dbReference>
<dbReference type="GO" id="GO:0032259">
    <property type="term" value="P:methylation"/>
    <property type="evidence" value="ECO:0007669"/>
    <property type="project" value="UniProtKB-KW"/>
</dbReference>
<keyword evidence="3 6" id="KW-0808">Transferase</keyword>
<dbReference type="PANTHER" id="PTHR43667">
    <property type="entry name" value="CYCLOPROPANE-FATTY-ACYL-PHOSPHOLIPID SYNTHASE"/>
    <property type="match status" value="1"/>
</dbReference>
<organism evidence="6 7">
    <name type="scientific">Aporhodopirellula aestuarii</name>
    <dbReference type="NCBI Taxonomy" id="2950107"/>
    <lineage>
        <taxon>Bacteria</taxon>
        <taxon>Pseudomonadati</taxon>
        <taxon>Planctomycetota</taxon>
        <taxon>Planctomycetia</taxon>
        <taxon>Pirellulales</taxon>
        <taxon>Pirellulaceae</taxon>
        <taxon>Aporhodopirellula</taxon>
    </lineage>
</organism>
<evidence type="ECO:0000256" key="5">
    <source>
        <dbReference type="ARBA" id="ARBA00023098"/>
    </source>
</evidence>
<keyword evidence="7" id="KW-1185">Reference proteome</keyword>
<dbReference type="PANTHER" id="PTHR43667:SF1">
    <property type="entry name" value="CYCLOPROPANE-FATTY-ACYL-PHOSPHOLIPID SYNTHASE"/>
    <property type="match status" value="1"/>
</dbReference>
<comment type="similarity">
    <text evidence="1">Belongs to the CFA/CMAS family.</text>
</comment>
<dbReference type="Gene3D" id="3.40.50.150">
    <property type="entry name" value="Vaccinia Virus protein VP39"/>
    <property type="match status" value="1"/>
</dbReference>
<evidence type="ECO:0000256" key="4">
    <source>
        <dbReference type="ARBA" id="ARBA00022691"/>
    </source>
</evidence>
<evidence type="ECO:0000256" key="3">
    <source>
        <dbReference type="ARBA" id="ARBA00022679"/>
    </source>
</evidence>
<proteinExistence type="inferred from homology"/>
<protein>
    <submittedName>
        <fullName evidence="6">Class I SAM-dependent methyltransferase</fullName>
        <ecNumber evidence="6">2.1.1.-</ecNumber>
    </submittedName>
</protein>
<evidence type="ECO:0000313" key="6">
    <source>
        <dbReference type="EMBL" id="MCM2374995.1"/>
    </source>
</evidence>
<keyword evidence="5" id="KW-0443">Lipid metabolism</keyword>
<dbReference type="SUPFAM" id="SSF53335">
    <property type="entry name" value="S-adenosyl-L-methionine-dependent methyltransferases"/>
    <property type="match status" value="1"/>
</dbReference>
<comment type="caution">
    <text evidence="6">The sequence shown here is derived from an EMBL/GenBank/DDBJ whole genome shotgun (WGS) entry which is preliminary data.</text>
</comment>
<reference evidence="6 7" key="1">
    <citation type="journal article" date="2022" name="Syst. Appl. Microbiol.">
        <title>Rhodopirellula aestuarii sp. nov., a novel member of the genus Rhodopirellula isolated from brackish sediments collected in the Tagus River estuary, Portugal.</title>
        <authorList>
            <person name="Vitorino I.R."/>
            <person name="Klimek D."/>
            <person name="Calusinska M."/>
            <person name="Lobo-da-Cunha A."/>
            <person name="Vasconcelos V."/>
            <person name="Lage O.M."/>
        </authorList>
    </citation>
    <scope>NUCLEOTIDE SEQUENCE [LARGE SCALE GENOMIC DNA]</scope>
    <source>
        <strain evidence="6 7">ICT_H3.1</strain>
    </source>
</reference>
<dbReference type="GO" id="GO:0008168">
    <property type="term" value="F:methyltransferase activity"/>
    <property type="evidence" value="ECO:0007669"/>
    <property type="project" value="UniProtKB-KW"/>
</dbReference>
<dbReference type="EC" id="2.1.1.-" evidence="6"/>